<proteinExistence type="predicted"/>
<feature type="non-terminal residue" evidence="13">
    <location>
        <position position="150"/>
    </location>
</feature>
<keyword evidence="7" id="KW-1133">Transmembrane helix</keyword>
<keyword evidence="5" id="KW-0732">Signal</keyword>
<protein>
    <submittedName>
        <fullName evidence="13">DMBT1 protein</fullName>
    </submittedName>
</protein>
<dbReference type="EMBL" id="VZTY01034686">
    <property type="protein sequence ID" value="NXU59440.1"/>
    <property type="molecule type" value="Genomic_DNA"/>
</dbReference>
<accession>A0A7L3M2F4</accession>
<evidence type="ECO:0000259" key="12">
    <source>
        <dbReference type="PROSITE" id="PS50287"/>
    </source>
</evidence>
<dbReference type="GO" id="GO:0031638">
    <property type="term" value="P:zymogen activation"/>
    <property type="evidence" value="ECO:0007669"/>
    <property type="project" value="TreeGrafter"/>
</dbReference>
<dbReference type="AlphaFoldDB" id="A0A7L3M2F4"/>
<dbReference type="PRINTS" id="PR00258">
    <property type="entry name" value="SPERACTRCPTR"/>
</dbReference>
<feature type="disulfide bond" evidence="11">
    <location>
        <begin position="18"/>
        <end position="82"/>
    </location>
</feature>
<keyword evidence="4" id="KW-0812">Transmembrane</keyword>
<comment type="subcellular location">
    <subcellularLocation>
        <location evidence="1">Membrane</location>
        <topology evidence="1">Single-pass membrane protein</topology>
    </subcellularLocation>
    <subcellularLocation>
        <location evidence="2">Secreted</location>
    </subcellularLocation>
</comment>
<evidence type="ECO:0000256" key="9">
    <source>
        <dbReference type="ARBA" id="ARBA00023157"/>
    </source>
</evidence>
<evidence type="ECO:0000256" key="11">
    <source>
        <dbReference type="PROSITE-ProRule" id="PRU00196"/>
    </source>
</evidence>
<dbReference type="SMART" id="SM00202">
    <property type="entry name" value="SR"/>
    <property type="match status" value="1"/>
</dbReference>
<evidence type="ECO:0000256" key="7">
    <source>
        <dbReference type="ARBA" id="ARBA00022989"/>
    </source>
</evidence>
<keyword evidence="8" id="KW-0472">Membrane</keyword>
<evidence type="ECO:0000313" key="14">
    <source>
        <dbReference type="Proteomes" id="UP000582182"/>
    </source>
</evidence>
<dbReference type="GO" id="GO:0005615">
    <property type="term" value="C:extracellular space"/>
    <property type="evidence" value="ECO:0007669"/>
    <property type="project" value="TreeGrafter"/>
</dbReference>
<dbReference type="PANTHER" id="PTHR48071:SF15">
    <property type="entry name" value="SRCR DOMAIN-CONTAINING PROTEIN"/>
    <property type="match status" value="1"/>
</dbReference>
<keyword evidence="10" id="KW-0325">Glycoprotein</keyword>
<dbReference type="GO" id="GO:0005886">
    <property type="term" value="C:plasma membrane"/>
    <property type="evidence" value="ECO:0007669"/>
    <property type="project" value="TreeGrafter"/>
</dbReference>
<dbReference type="InterPro" id="IPR036772">
    <property type="entry name" value="SRCR-like_dom_sf"/>
</dbReference>
<evidence type="ECO:0000256" key="5">
    <source>
        <dbReference type="ARBA" id="ARBA00022729"/>
    </source>
</evidence>
<organism evidence="13 14">
    <name type="scientific">Turnix velox</name>
    <name type="common">Little buttonquail</name>
    <dbReference type="NCBI Taxonomy" id="2529409"/>
    <lineage>
        <taxon>Eukaryota</taxon>
        <taxon>Metazoa</taxon>
        <taxon>Chordata</taxon>
        <taxon>Craniata</taxon>
        <taxon>Vertebrata</taxon>
        <taxon>Euteleostomi</taxon>
        <taxon>Archelosauria</taxon>
        <taxon>Archosauria</taxon>
        <taxon>Dinosauria</taxon>
        <taxon>Saurischia</taxon>
        <taxon>Theropoda</taxon>
        <taxon>Coelurosauria</taxon>
        <taxon>Aves</taxon>
        <taxon>Neognathae</taxon>
        <taxon>Neoaves</taxon>
        <taxon>Charadriiformes</taxon>
        <taxon>Turnicidae</taxon>
        <taxon>Turnix</taxon>
    </lineage>
</organism>
<dbReference type="Gene3D" id="3.10.250.10">
    <property type="entry name" value="SRCR-like domain"/>
    <property type="match status" value="2"/>
</dbReference>
<keyword evidence="3" id="KW-0964">Secreted</keyword>
<name>A0A7L3M2F4_9CHAR</name>
<sequence>TCSGRLEVFHNGSWATVCDDGWDMRDARVVCRQVGCGEPVEAKIDAHFGEGTGPILLDNVECSGDESSLEQCSHQGMGTHDCYHKEDAGAAECPNVSPLLFQEMSLRLVNGGDTCSGRLEVFHNGSWATVCDDGWDMRDARVVCRQVGCG</sequence>
<evidence type="ECO:0000256" key="8">
    <source>
        <dbReference type="ARBA" id="ARBA00023136"/>
    </source>
</evidence>
<dbReference type="FunFam" id="3.10.250.10:FF:000006">
    <property type="entry name" value="neurotrypsin isoform X2"/>
    <property type="match status" value="1"/>
</dbReference>
<gene>
    <name evidence="13" type="primary">Dmbt1_7</name>
    <name evidence="13" type="ORF">TURVEL_R03017</name>
</gene>
<feature type="domain" description="SRCR" evidence="12">
    <location>
        <begin position="1"/>
        <end position="93"/>
    </location>
</feature>
<evidence type="ECO:0000256" key="2">
    <source>
        <dbReference type="ARBA" id="ARBA00004613"/>
    </source>
</evidence>
<keyword evidence="14" id="KW-1185">Reference proteome</keyword>
<dbReference type="Pfam" id="PF00530">
    <property type="entry name" value="SRCR"/>
    <property type="match status" value="2"/>
</dbReference>
<comment type="caution">
    <text evidence="13">The sequence shown here is derived from an EMBL/GenBank/DDBJ whole genome shotgun (WGS) entry which is preliminary data.</text>
</comment>
<feature type="non-terminal residue" evidence="13">
    <location>
        <position position="1"/>
    </location>
</feature>
<keyword evidence="9 11" id="KW-1015">Disulfide bond</keyword>
<dbReference type="Proteomes" id="UP000582182">
    <property type="component" value="Unassembled WGS sequence"/>
</dbReference>
<comment type="caution">
    <text evidence="11">Lacks conserved residue(s) required for the propagation of feature annotation.</text>
</comment>
<dbReference type="PROSITE" id="PS50287">
    <property type="entry name" value="SRCR_2"/>
    <property type="match status" value="2"/>
</dbReference>
<dbReference type="InterPro" id="IPR001190">
    <property type="entry name" value="SRCR"/>
</dbReference>
<evidence type="ECO:0000256" key="10">
    <source>
        <dbReference type="ARBA" id="ARBA00023180"/>
    </source>
</evidence>
<feature type="disulfide bond" evidence="11">
    <location>
        <begin position="62"/>
        <end position="72"/>
    </location>
</feature>
<evidence type="ECO:0000256" key="6">
    <source>
        <dbReference type="ARBA" id="ARBA00022737"/>
    </source>
</evidence>
<keyword evidence="6" id="KW-0677">Repeat</keyword>
<feature type="domain" description="SRCR" evidence="12">
    <location>
        <begin position="106"/>
        <end position="150"/>
    </location>
</feature>
<dbReference type="SUPFAM" id="SSF56487">
    <property type="entry name" value="SRCR-like"/>
    <property type="match status" value="2"/>
</dbReference>
<reference evidence="13 14" key="1">
    <citation type="submission" date="2019-09" db="EMBL/GenBank/DDBJ databases">
        <title>Bird 10,000 Genomes (B10K) Project - Family phase.</title>
        <authorList>
            <person name="Zhang G."/>
        </authorList>
    </citation>
    <scope>NUCLEOTIDE SEQUENCE [LARGE SCALE GENOMIC DNA]</scope>
    <source>
        <strain evidence="13">B10K-DU-029-46</strain>
    </source>
</reference>
<evidence type="ECO:0000256" key="4">
    <source>
        <dbReference type="ARBA" id="ARBA00022692"/>
    </source>
</evidence>
<dbReference type="PANTHER" id="PTHR48071">
    <property type="entry name" value="SRCR DOMAIN-CONTAINING PROTEIN"/>
    <property type="match status" value="1"/>
</dbReference>
<evidence type="ECO:0000256" key="3">
    <source>
        <dbReference type="ARBA" id="ARBA00022525"/>
    </source>
</evidence>
<evidence type="ECO:0000256" key="1">
    <source>
        <dbReference type="ARBA" id="ARBA00004167"/>
    </source>
</evidence>
<dbReference type="GO" id="GO:0004252">
    <property type="term" value="F:serine-type endopeptidase activity"/>
    <property type="evidence" value="ECO:0007669"/>
    <property type="project" value="TreeGrafter"/>
</dbReference>
<dbReference type="FunFam" id="3.10.250.10:FF:000016">
    <property type="entry name" value="Scavenger receptor cysteine-rich protein type 12"/>
    <property type="match status" value="1"/>
</dbReference>
<dbReference type="OrthoDB" id="536948at2759"/>
<evidence type="ECO:0000313" key="13">
    <source>
        <dbReference type="EMBL" id="NXU59440.1"/>
    </source>
</evidence>